<dbReference type="GO" id="GO:0030427">
    <property type="term" value="C:site of polarized growth"/>
    <property type="evidence" value="ECO:0007669"/>
    <property type="project" value="TreeGrafter"/>
</dbReference>
<evidence type="ECO:0000313" key="3">
    <source>
        <dbReference type="Proteomes" id="UP000011518"/>
    </source>
</evidence>
<dbReference type="GO" id="GO:0031175">
    <property type="term" value="P:neuron projection development"/>
    <property type="evidence" value="ECO:0007669"/>
    <property type="project" value="TreeGrafter"/>
</dbReference>
<dbReference type="Proteomes" id="UP000011518">
    <property type="component" value="Unassembled WGS sequence"/>
</dbReference>
<accession>L9L949</accession>
<dbReference type="EMBL" id="KB320459">
    <property type="protein sequence ID" value="ELW71630.1"/>
    <property type="molecule type" value="Genomic_DNA"/>
</dbReference>
<dbReference type="InterPro" id="IPR025614">
    <property type="entry name" value="Cell_morpho_N"/>
</dbReference>
<dbReference type="GO" id="GO:0005938">
    <property type="term" value="C:cell cortex"/>
    <property type="evidence" value="ECO:0007669"/>
    <property type="project" value="TreeGrafter"/>
</dbReference>
<proteinExistence type="predicted"/>
<evidence type="ECO:0000313" key="2">
    <source>
        <dbReference type="EMBL" id="ELW71630.1"/>
    </source>
</evidence>
<dbReference type="InterPro" id="IPR039867">
    <property type="entry name" value="Furry/Tao3/Mor2"/>
</dbReference>
<dbReference type="Pfam" id="PF14222">
    <property type="entry name" value="MOR2-PAG1_N"/>
    <property type="match status" value="2"/>
</dbReference>
<keyword evidence="3" id="KW-1185">Reference proteome</keyword>
<feature type="domain" description="Cell morphogenesis protein N-terminal" evidence="1">
    <location>
        <begin position="112"/>
        <end position="158"/>
    </location>
</feature>
<dbReference type="PANTHER" id="PTHR12295:SF9">
    <property type="entry name" value="PROTEIN FURRY HOMOLOG-LIKE"/>
    <property type="match status" value="1"/>
</dbReference>
<evidence type="ECO:0000259" key="1">
    <source>
        <dbReference type="Pfam" id="PF14222"/>
    </source>
</evidence>
<dbReference type="InterPro" id="IPR016024">
    <property type="entry name" value="ARM-type_fold"/>
</dbReference>
<dbReference type="InParanoid" id="L9L949"/>
<dbReference type="GO" id="GO:0000902">
    <property type="term" value="P:cell morphogenesis"/>
    <property type="evidence" value="ECO:0007669"/>
    <property type="project" value="InterPro"/>
</dbReference>
<protein>
    <submittedName>
        <fullName evidence="2">Protein furry homolog-like protein</fullName>
    </submittedName>
</protein>
<dbReference type="AlphaFoldDB" id="L9L949"/>
<dbReference type="STRING" id="246437.L9L949"/>
<gene>
    <name evidence="2" type="ORF">TREES_T100002485</name>
</gene>
<dbReference type="PANTHER" id="PTHR12295">
    <property type="entry name" value="FURRY-RELATED"/>
    <property type="match status" value="1"/>
</dbReference>
<sequence>MSNITVDPDVKPGEYVIKSLFAEFAIQAEKKIEVVMAEPLVLHVPTVHSRIPASLLLLRLISASFVFIYIQLISSMSSLAEHCLPSLLRTLFDWYRRQNGAEDESYEYRPRSSTKSKGRLMSIVSALFPKGSRSVVPRDTPLNIFVKIIQFIAQLHGELFPTGKKGMSVYYPQVRRALDSILRHLDKEVGRPMCMTSVQMSNKEPEDMITLTVHMDEELRALAFNTLQALMLDFPDWREDVLSGFVYFIVREVTDVHPTLLDNAVKMLVQLINQWKQAAQMHNKAQDSQHGVSNGASHPALERNPYPSVFHVAEGFALVILCLSRPATRRLAVSVLREIRALFALLEMPKGDDELAIDVMDRLSPSILESFIHLTGADQTTLLYCPSSIDLQTLAEWNSSPISHQFDVVSPSHIWIFAHVTQGQDPWIISLSSFLKQENLPKHCPTAVSYAWLFAYTRLQSLSPQVDLNSPINAKKVSTASSSDSYVGLWRNYLILCCSAAASSSSPASAGSVRCSPPETLASTPDSGYSIDSKIIGIPSPSSLFKHIVPMMRSESMEVTESLVLGLGRTNPGAFR</sequence>
<reference evidence="3" key="2">
    <citation type="journal article" date="2013" name="Nat. Commun.">
        <title>Genome of the Chinese tree shrew.</title>
        <authorList>
            <person name="Fan Y."/>
            <person name="Huang Z.Y."/>
            <person name="Cao C.C."/>
            <person name="Chen C.S."/>
            <person name="Chen Y.X."/>
            <person name="Fan D.D."/>
            <person name="He J."/>
            <person name="Hou H.L."/>
            <person name="Hu L."/>
            <person name="Hu X.T."/>
            <person name="Jiang X.T."/>
            <person name="Lai R."/>
            <person name="Lang Y.S."/>
            <person name="Liang B."/>
            <person name="Liao S.G."/>
            <person name="Mu D."/>
            <person name="Ma Y.Y."/>
            <person name="Niu Y.Y."/>
            <person name="Sun X.Q."/>
            <person name="Xia J.Q."/>
            <person name="Xiao J."/>
            <person name="Xiong Z.Q."/>
            <person name="Xu L."/>
            <person name="Yang L."/>
            <person name="Zhang Y."/>
            <person name="Zhao W."/>
            <person name="Zhao X.D."/>
            <person name="Zheng Y.T."/>
            <person name="Zhou J.M."/>
            <person name="Zhu Y.B."/>
            <person name="Zhang G.J."/>
            <person name="Wang J."/>
            <person name="Yao Y.G."/>
        </authorList>
    </citation>
    <scope>NUCLEOTIDE SEQUENCE [LARGE SCALE GENOMIC DNA]</scope>
</reference>
<reference evidence="3" key="1">
    <citation type="submission" date="2012-07" db="EMBL/GenBank/DDBJ databases">
        <title>Genome of the Chinese tree shrew, a rising model animal genetically related to primates.</title>
        <authorList>
            <person name="Zhang G."/>
            <person name="Fan Y."/>
            <person name="Yao Y."/>
            <person name="Huang Z."/>
        </authorList>
    </citation>
    <scope>NUCLEOTIDE SEQUENCE [LARGE SCALE GENOMIC DNA]</scope>
</reference>
<feature type="domain" description="Cell morphogenesis protein N-terminal" evidence="1">
    <location>
        <begin position="192"/>
        <end position="276"/>
    </location>
</feature>
<name>L9L949_TUPCH</name>
<dbReference type="SUPFAM" id="SSF48371">
    <property type="entry name" value="ARM repeat"/>
    <property type="match status" value="1"/>
</dbReference>
<organism evidence="2 3">
    <name type="scientific">Tupaia chinensis</name>
    <name type="common">Chinese tree shrew</name>
    <name type="synonym">Tupaia belangeri chinensis</name>
    <dbReference type="NCBI Taxonomy" id="246437"/>
    <lineage>
        <taxon>Eukaryota</taxon>
        <taxon>Metazoa</taxon>
        <taxon>Chordata</taxon>
        <taxon>Craniata</taxon>
        <taxon>Vertebrata</taxon>
        <taxon>Euteleostomi</taxon>
        <taxon>Mammalia</taxon>
        <taxon>Eutheria</taxon>
        <taxon>Euarchontoglires</taxon>
        <taxon>Scandentia</taxon>
        <taxon>Tupaiidae</taxon>
        <taxon>Tupaia</taxon>
    </lineage>
</organism>